<dbReference type="InterPro" id="IPR051396">
    <property type="entry name" value="Bact_Antivir_Def_Nuclease"/>
</dbReference>
<proteinExistence type="predicted"/>
<dbReference type="PANTHER" id="PTHR43581">
    <property type="entry name" value="ATP/GTP PHOSPHATASE"/>
    <property type="match status" value="1"/>
</dbReference>
<comment type="caution">
    <text evidence="2">The sequence shown here is derived from an EMBL/GenBank/DDBJ whole genome shotgun (WGS) entry which is preliminary data.</text>
</comment>
<keyword evidence="3" id="KW-1185">Reference proteome</keyword>
<name>A0ABR6E401_9HYPH</name>
<dbReference type="SUPFAM" id="SSF52540">
    <property type="entry name" value="P-loop containing nucleoside triphosphate hydrolases"/>
    <property type="match status" value="1"/>
</dbReference>
<sequence length="464" mass="52941">MIFTSFKLENFKGIGEPVEINLSGGDRRFPFILMGNNESGKTTTLQGIYLLSQLCLGKQLTDEELASIRPKIGYFNKGIILSATILVDEAEIEKLAKLNTLKKIKDDFSENNQLNLSFAYSFANSFCTEKRVMINNKDYGDKTVTTLLDYIQNHIPEIVYYDDFMFDVPNKIRFLKTAAQDSNKELTQDSLLNDKKNLLWHNIFNDLLIGAHKHQTGGKTELDINFQRDVVDCDDEDVVDQRLSSMNNYLNSVVTKDWEDITGGKTVFDSFSIKTVTGSNPNFLDYCLKVKANGRTFSLHERSKGCRWFFCFKVLTDIRTNRSKNGTIFLLDEPASNLHIHPQEKILQSLQKLSGSDNNSVIYSTHSPYLIEETKVDNLFIVRNEASDCDHPKILCSKISQLDNSSDEVSRSVEPFLQKLVMNCVKHLGNNRKERFSRLYNFIKETGPLADSIEKAINLIQKIL</sequence>
<dbReference type="RefSeq" id="WP_182480261.1">
    <property type="nucleotide sequence ID" value="NZ_CAWPNC010000004.1"/>
</dbReference>
<dbReference type="Pfam" id="PF13175">
    <property type="entry name" value="AAA_15"/>
    <property type="match status" value="1"/>
</dbReference>
<feature type="domain" description="Endonuclease GajA/Old nuclease/RecF-like AAA" evidence="1">
    <location>
        <begin position="1"/>
        <end position="371"/>
    </location>
</feature>
<evidence type="ECO:0000313" key="3">
    <source>
        <dbReference type="Proteomes" id="UP000548119"/>
    </source>
</evidence>
<gene>
    <name evidence="2" type="ORF">GGR10_001141</name>
</gene>
<evidence type="ECO:0000259" key="1">
    <source>
        <dbReference type="Pfam" id="PF13175"/>
    </source>
</evidence>
<organism evidence="2 3">
    <name type="scientific">Bartonella chomelii</name>
    <dbReference type="NCBI Taxonomy" id="236402"/>
    <lineage>
        <taxon>Bacteria</taxon>
        <taxon>Pseudomonadati</taxon>
        <taxon>Pseudomonadota</taxon>
        <taxon>Alphaproteobacteria</taxon>
        <taxon>Hyphomicrobiales</taxon>
        <taxon>Bartonellaceae</taxon>
        <taxon>Bartonella</taxon>
    </lineage>
</organism>
<reference evidence="2 3" key="1">
    <citation type="submission" date="2020-08" db="EMBL/GenBank/DDBJ databases">
        <title>Genomic Encyclopedia of Type Strains, Phase IV (KMG-IV): sequencing the most valuable type-strain genomes for metagenomic binning, comparative biology and taxonomic classification.</title>
        <authorList>
            <person name="Goeker M."/>
        </authorList>
    </citation>
    <scope>NUCLEOTIDE SEQUENCE [LARGE SCALE GENOMIC DNA]</scope>
    <source>
        <strain evidence="2 3">DSM 21431</strain>
    </source>
</reference>
<dbReference type="Gene3D" id="3.40.50.300">
    <property type="entry name" value="P-loop containing nucleotide triphosphate hydrolases"/>
    <property type="match status" value="1"/>
</dbReference>
<dbReference type="Proteomes" id="UP000548119">
    <property type="component" value="Unassembled WGS sequence"/>
</dbReference>
<dbReference type="EMBL" id="JACJIR010000004">
    <property type="protein sequence ID" value="MBA9083286.1"/>
    <property type="molecule type" value="Genomic_DNA"/>
</dbReference>
<dbReference type="InterPro" id="IPR041685">
    <property type="entry name" value="AAA_GajA/Old/RecF-like"/>
</dbReference>
<dbReference type="InterPro" id="IPR027417">
    <property type="entry name" value="P-loop_NTPase"/>
</dbReference>
<protein>
    <submittedName>
        <fullName evidence="2">ABC-type multidrug transport system ATPase subunit</fullName>
    </submittedName>
</protein>
<accession>A0ABR6E401</accession>
<dbReference type="PANTHER" id="PTHR43581:SF4">
    <property type="entry name" value="ATP_GTP PHOSPHATASE"/>
    <property type="match status" value="1"/>
</dbReference>
<evidence type="ECO:0000313" key="2">
    <source>
        <dbReference type="EMBL" id="MBA9083286.1"/>
    </source>
</evidence>